<protein>
    <submittedName>
        <fullName evidence="2">Uncharacterized protein</fullName>
    </submittedName>
</protein>
<evidence type="ECO:0000313" key="3">
    <source>
        <dbReference type="Proteomes" id="UP000245942"/>
    </source>
</evidence>
<evidence type="ECO:0000313" key="2">
    <source>
        <dbReference type="EMBL" id="PWN23027.1"/>
    </source>
</evidence>
<feature type="compositionally biased region" description="Polar residues" evidence="1">
    <location>
        <begin position="103"/>
        <end position="124"/>
    </location>
</feature>
<name>A0A316UCR2_9BASI</name>
<dbReference type="RefSeq" id="XP_025350187.1">
    <property type="nucleotide sequence ID" value="XM_025489037.1"/>
</dbReference>
<gene>
    <name evidence="2" type="ORF">BCV69DRAFT_105996</name>
</gene>
<feature type="region of interest" description="Disordered" evidence="1">
    <location>
        <begin position="1"/>
        <end position="132"/>
    </location>
</feature>
<dbReference type="GeneID" id="37010771"/>
<proteinExistence type="predicted"/>
<dbReference type="EMBL" id="KZ819322">
    <property type="protein sequence ID" value="PWN23027.1"/>
    <property type="molecule type" value="Genomic_DNA"/>
</dbReference>
<evidence type="ECO:0000256" key="1">
    <source>
        <dbReference type="SAM" id="MobiDB-lite"/>
    </source>
</evidence>
<dbReference type="Proteomes" id="UP000245942">
    <property type="component" value="Unassembled WGS sequence"/>
</dbReference>
<dbReference type="AlphaFoldDB" id="A0A316UCR2"/>
<feature type="compositionally biased region" description="Polar residues" evidence="1">
    <location>
        <begin position="1"/>
        <end position="14"/>
    </location>
</feature>
<accession>A0A316UCR2</accession>
<keyword evidence="3" id="KW-1185">Reference proteome</keyword>
<reference evidence="2 3" key="1">
    <citation type="journal article" date="2018" name="Mol. Biol. Evol.">
        <title>Broad Genomic Sampling Reveals a Smut Pathogenic Ancestry of the Fungal Clade Ustilaginomycotina.</title>
        <authorList>
            <person name="Kijpornyongpan T."/>
            <person name="Mondo S.J."/>
            <person name="Barry K."/>
            <person name="Sandor L."/>
            <person name="Lee J."/>
            <person name="Lipzen A."/>
            <person name="Pangilinan J."/>
            <person name="LaButti K."/>
            <person name="Hainaut M."/>
            <person name="Henrissat B."/>
            <person name="Grigoriev I.V."/>
            <person name="Spatafora J.W."/>
            <person name="Aime M.C."/>
        </authorList>
    </citation>
    <scope>NUCLEOTIDE SEQUENCE [LARGE SCALE GENOMIC DNA]</scope>
    <source>
        <strain evidence="2 3">MCA 4718</strain>
    </source>
</reference>
<sequence>MASSLGSASDTPYATSPVGAASEQQQQSHLLASADPESGPVAAKGAKGPRRPYRPGSFLSRNRYASPATTISAVSSSTLSSNDTRGLDPSTLPPPQGLYSRPSAASSGGTLTNTSSAVSGTASPTAAFGDRT</sequence>
<organism evidence="2 3">
    <name type="scientific">Pseudomicrostroma glucosiphilum</name>
    <dbReference type="NCBI Taxonomy" id="1684307"/>
    <lineage>
        <taxon>Eukaryota</taxon>
        <taxon>Fungi</taxon>
        <taxon>Dikarya</taxon>
        <taxon>Basidiomycota</taxon>
        <taxon>Ustilaginomycotina</taxon>
        <taxon>Exobasidiomycetes</taxon>
        <taxon>Microstromatales</taxon>
        <taxon>Microstromatales incertae sedis</taxon>
        <taxon>Pseudomicrostroma</taxon>
    </lineage>
</organism>
<feature type="compositionally biased region" description="Low complexity" evidence="1">
    <location>
        <begin position="65"/>
        <end position="81"/>
    </location>
</feature>